<dbReference type="GO" id="GO:0005886">
    <property type="term" value="C:plasma membrane"/>
    <property type="evidence" value="ECO:0007669"/>
    <property type="project" value="UniProtKB-SubCell"/>
</dbReference>
<dbReference type="SUPFAM" id="SSF161098">
    <property type="entry name" value="MetI-like"/>
    <property type="match status" value="1"/>
</dbReference>
<keyword evidence="3" id="KW-1003">Cell membrane</keyword>
<evidence type="ECO:0000256" key="5">
    <source>
        <dbReference type="ARBA" id="ARBA00022989"/>
    </source>
</evidence>
<proteinExistence type="predicted"/>
<keyword evidence="2" id="KW-0813">Transport</keyword>
<gene>
    <name evidence="9" type="ORF">S01H4_17494</name>
</gene>
<organism evidence="9">
    <name type="scientific">marine sediment metagenome</name>
    <dbReference type="NCBI Taxonomy" id="412755"/>
    <lineage>
        <taxon>unclassified sequences</taxon>
        <taxon>metagenomes</taxon>
        <taxon>ecological metagenomes</taxon>
    </lineage>
</organism>
<feature type="transmembrane region" description="Helical" evidence="7">
    <location>
        <begin position="63"/>
        <end position="85"/>
    </location>
</feature>
<dbReference type="PANTHER" id="PTHR32243:SF18">
    <property type="entry name" value="INNER MEMBRANE ABC TRANSPORTER PERMEASE PROTEIN YCJP"/>
    <property type="match status" value="1"/>
</dbReference>
<evidence type="ECO:0000259" key="8">
    <source>
        <dbReference type="PROSITE" id="PS50928"/>
    </source>
</evidence>
<comment type="subcellular location">
    <subcellularLocation>
        <location evidence="1">Cell membrane</location>
        <topology evidence="1">Multi-pass membrane protein</topology>
    </subcellularLocation>
</comment>
<dbReference type="InterPro" id="IPR035906">
    <property type="entry name" value="MetI-like_sf"/>
</dbReference>
<keyword evidence="6 7" id="KW-0472">Membrane</keyword>
<comment type="caution">
    <text evidence="9">The sequence shown here is derived from an EMBL/GenBank/DDBJ whole genome shotgun (WGS) entry which is preliminary data.</text>
</comment>
<evidence type="ECO:0000256" key="7">
    <source>
        <dbReference type="SAM" id="Phobius"/>
    </source>
</evidence>
<feature type="domain" description="ABC transmembrane type-1" evidence="8">
    <location>
        <begin position="1"/>
        <end position="141"/>
    </location>
</feature>
<reference evidence="9" key="1">
    <citation type="journal article" date="2014" name="Front. Microbiol.">
        <title>High frequency of phylogenetically diverse reductive dehalogenase-homologous genes in deep subseafloor sedimentary metagenomes.</title>
        <authorList>
            <person name="Kawai M."/>
            <person name="Futagami T."/>
            <person name="Toyoda A."/>
            <person name="Takaki Y."/>
            <person name="Nishi S."/>
            <person name="Hori S."/>
            <person name="Arai W."/>
            <person name="Tsubouchi T."/>
            <person name="Morono Y."/>
            <person name="Uchiyama I."/>
            <person name="Ito T."/>
            <person name="Fujiyama A."/>
            <person name="Inagaki F."/>
            <person name="Takami H."/>
        </authorList>
    </citation>
    <scope>NUCLEOTIDE SEQUENCE</scope>
    <source>
        <strain evidence="9">Expedition CK06-06</strain>
    </source>
</reference>
<keyword evidence="4 7" id="KW-0812">Transmembrane</keyword>
<feature type="non-terminal residue" evidence="9">
    <location>
        <position position="1"/>
    </location>
</feature>
<dbReference type="CDD" id="cd06261">
    <property type="entry name" value="TM_PBP2"/>
    <property type="match status" value="1"/>
</dbReference>
<keyword evidence="5 7" id="KW-1133">Transmembrane helix</keyword>
<dbReference type="InterPro" id="IPR000515">
    <property type="entry name" value="MetI-like"/>
</dbReference>
<evidence type="ECO:0000256" key="4">
    <source>
        <dbReference type="ARBA" id="ARBA00022692"/>
    </source>
</evidence>
<dbReference type="GO" id="GO:0055085">
    <property type="term" value="P:transmembrane transport"/>
    <property type="evidence" value="ECO:0007669"/>
    <property type="project" value="InterPro"/>
</dbReference>
<sequence>AIIIPIYVVMMTLRLLDTHLGLFITYSSFVLPLMIWIMMGYFQTIPIDIEDAARIDGCSRLGTLVRIVLPLAAPGLAATGIFAFIVAWNEFFLALILTQAAAKTLPVLVSEFSTKFGADYVMMSTGGVLASLPPVILALTFQKYIVKGLTGGAIKG</sequence>
<feature type="transmembrane region" description="Helical" evidence="7">
    <location>
        <begin position="20"/>
        <end position="42"/>
    </location>
</feature>
<dbReference type="EMBL" id="BART01007713">
    <property type="protein sequence ID" value="GAG62191.1"/>
    <property type="molecule type" value="Genomic_DNA"/>
</dbReference>
<feature type="transmembrane region" description="Helical" evidence="7">
    <location>
        <begin position="121"/>
        <end position="141"/>
    </location>
</feature>
<evidence type="ECO:0000256" key="3">
    <source>
        <dbReference type="ARBA" id="ARBA00022475"/>
    </source>
</evidence>
<name>X1AQM4_9ZZZZ</name>
<dbReference type="PROSITE" id="PS50928">
    <property type="entry name" value="ABC_TM1"/>
    <property type="match status" value="1"/>
</dbReference>
<dbReference type="InterPro" id="IPR050901">
    <property type="entry name" value="BP-dep_ABC_trans_perm"/>
</dbReference>
<evidence type="ECO:0000256" key="6">
    <source>
        <dbReference type="ARBA" id="ARBA00023136"/>
    </source>
</evidence>
<dbReference type="Gene3D" id="1.10.3720.10">
    <property type="entry name" value="MetI-like"/>
    <property type="match status" value="1"/>
</dbReference>
<dbReference type="Pfam" id="PF00528">
    <property type="entry name" value="BPD_transp_1"/>
    <property type="match status" value="1"/>
</dbReference>
<evidence type="ECO:0000313" key="9">
    <source>
        <dbReference type="EMBL" id="GAG62191.1"/>
    </source>
</evidence>
<evidence type="ECO:0000256" key="2">
    <source>
        <dbReference type="ARBA" id="ARBA00022448"/>
    </source>
</evidence>
<protein>
    <recommendedName>
        <fullName evidence="8">ABC transmembrane type-1 domain-containing protein</fullName>
    </recommendedName>
</protein>
<dbReference type="PANTHER" id="PTHR32243">
    <property type="entry name" value="MALTOSE TRANSPORT SYSTEM PERMEASE-RELATED"/>
    <property type="match status" value="1"/>
</dbReference>
<dbReference type="AlphaFoldDB" id="X1AQM4"/>
<accession>X1AQM4</accession>
<evidence type="ECO:0000256" key="1">
    <source>
        <dbReference type="ARBA" id="ARBA00004651"/>
    </source>
</evidence>
<feature type="transmembrane region" description="Helical" evidence="7">
    <location>
        <begin position="91"/>
        <end position="109"/>
    </location>
</feature>